<sequence length="244" mass="28093">MTLYFWDRPGSIKPQELVVGWFDPDLPITDYDGWVKGELIKRFPNILTEEVRFTDNFLVAKAMDTVDGKLVTRLPSTRSLTIREFTQEAGSGRVHIIILRRLKKAPEEPLSEQERLEDKIERYGKYVEWLKRRYELGIRREIDNTEERPLYMSKNFAYRTKESTRQLQDAIKEAQAMSLIQERPPDADDRGAAPMADPVADTLASSSATNTAPIDARVARKRPQSQLQGDAPRRSKRSRGGQRD</sequence>
<dbReference type="EMBL" id="JAPQKH010000006">
    <property type="protein sequence ID" value="KAJ5094088.1"/>
    <property type="molecule type" value="Genomic_DNA"/>
</dbReference>
<evidence type="ECO:0000313" key="2">
    <source>
        <dbReference type="EMBL" id="KAJ5094088.1"/>
    </source>
</evidence>
<gene>
    <name evidence="2" type="ORF">N7456_009949</name>
</gene>
<reference evidence="2" key="1">
    <citation type="submission" date="2022-11" db="EMBL/GenBank/DDBJ databases">
        <authorList>
            <person name="Petersen C."/>
        </authorList>
    </citation>
    <scope>NUCLEOTIDE SEQUENCE</scope>
    <source>
        <strain evidence="2">IBT 30069</strain>
    </source>
</reference>
<feature type="compositionally biased region" description="Basic residues" evidence="1">
    <location>
        <begin position="234"/>
        <end position="244"/>
    </location>
</feature>
<evidence type="ECO:0000313" key="3">
    <source>
        <dbReference type="Proteomes" id="UP001149165"/>
    </source>
</evidence>
<name>A0A9W9F5N0_9EURO</name>
<accession>A0A9W9F5N0</accession>
<organism evidence="2 3">
    <name type="scientific">Penicillium angulare</name>
    <dbReference type="NCBI Taxonomy" id="116970"/>
    <lineage>
        <taxon>Eukaryota</taxon>
        <taxon>Fungi</taxon>
        <taxon>Dikarya</taxon>
        <taxon>Ascomycota</taxon>
        <taxon>Pezizomycotina</taxon>
        <taxon>Eurotiomycetes</taxon>
        <taxon>Eurotiomycetidae</taxon>
        <taxon>Eurotiales</taxon>
        <taxon>Aspergillaceae</taxon>
        <taxon>Penicillium</taxon>
    </lineage>
</organism>
<keyword evidence="3" id="KW-1185">Reference proteome</keyword>
<feature type="compositionally biased region" description="Polar residues" evidence="1">
    <location>
        <begin position="203"/>
        <end position="212"/>
    </location>
</feature>
<dbReference type="AlphaFoldDB" id="A0A9W9F5N0"/>
<protein>
    <submittedName>
        <fullName evidence="2">Uncharacterized protein</fullName>
    </submittedName>
</protein>
<reference evidence="2" key="2">
    <citation type="journal article" date="2023" name="IMA Fungus">
        <title>Comparative genomic study of the Penicillium genus elucidates a diverse pangenome and 15 lateral gene transfer events.</title>
        <authorList>
            <person name="Petersen C."/>
            <person name="Sorensen T."/>
            <person name="Nielsen M.R."/>
            <person name="Sondergaard T.E."/>
            <person name="Sorensen J.L."/>
            <person name="Fitzpatrick D.A."/>
            <person name="Frisvad J.C."/>
            <person name="Nielsen K.L."/>
        </authorList>
    </citation>
    <scope>NUCLEOTIDE SEQUENCE</scope>
    <source>
        <strain evidence="2">IBT 30069</strain>
    </source>
</reference>
<dbReference type="Proteomes" id="UP001149165">
    <property type="component" value="Unassembled WGS sequence"/>
</dbReference>
<comment type="caution">
    <text evidence="2">The sequence shown here is derived from an EMBL/GenBank/DDBJ whole genome shotgun (WGS) entry which is preliminary data.</text>
</comment>
<feature type="region of interest" description="Disordered" evidence="1">
    <location>
        <begin position="183"/>
        <end position="244"/>
    </location>
</feature>
<evidence type="ECO:0000256" key="1">
    <source>
        <dbReference type="SAM" id="MobiDB-lite"/>
    </source>
</evidence>
<proteinExistence type="predicted"/>